<organism evidence="2 3">
    <name type="scientific">Halomonas johnsoniae</name>
    <dbReference type="NCBI Taxonomy" id="502832"/>
    <lineage>
        <taxon>Bacteria</taxon>
        <taxon>Pseudomonadati</taxon>
        <taxon>Pseudomonadota</taxon>
        <taxon>Gammaproteobacteria</taxon>
        <taxon>Oceanospirillales</taxon>
        <taxon>Halomonadaceae</taxon>
        <taxon>Halomonas</taxon>
    </lineage>
</organism>
<proteinExistence type="predicted"/>
<keyword evidence="3" id="KW-1185">Reference proteome</keyword>
<feature type="domain" description="Pyrrolo-quinoline quinone repeat" evidence="1">
    <location>
        <begin position="304"/>
        <end position="389"/>
    </location>
</feature>
<dbReference type="Gene3D" id="2.130.10.10">
    <property type="entry name" value="YVTN repeat-like/Quinoprotein amine dehydrogenase"/>
    <property type="match status" value="2"/>
</dbReference>
<dbReference type="InterPro" id="IPR011047">
    <property type="entry name" value="Quinoprotein_ADH-like_sf"/>
</dbReference>
<sequence>MTTDQKLLKKKKLSVLIFVLLFFLTSPIFVSANSIMYQSNLERTGVYDDAGPEKEPILAWKFDAGAPVVGTVLVDEGVAYFSDFDGGVYAAYATDGSLVWEKNLGGQPSFQMALSEDLILVGRRFSRDDEASYLVALDRISGEERWRFEPDDLSGMDAPTIYEGKVFLTSMSEHLFALDLETGNELWRRSIQGGSRQPLISDGMLFIQDNAQSIYAFQAETGEILWSLSSLSDKENSFSTPVIDDCCIYATVVGRDESSILKINKENGRQEDSFVIESPTMASLSLDDDVIYYGDYALGDGRSGYMNALSTITGELQWRFETAGSINSAVAIAGDVIYFGSHDHHLYAIDRHSGELKWRYETDAGIASAPAVVDGRVYFGSIDGHVYVLE</sequence>
<dbReference type="Pfam" id="PF13360">
    <property type="entry name" value="PQQ_2"/>
    <property type="match status" value="2"/>
</dbReference>
<dbReference type="Proteomes" id="UP000647585">
    <property type="component" value="Unassembled WGS sequence"/>
</dbReference>
<dbReference type="PANTHER" id="PTHR34512">
    <property type="entry name" value="CELL SURFACE PROTEIN"/>
    <property type="match status" value="1"/>
</dbReference>
<name>A0ABQ2WC03_9GAMM</name>
<evidence type="ECO:0000313" key="3">
    <source>
        <dbReference type="Proteomes" id="UP000647585"/>
    </source>
</evidence>
<gene>
    <name evidence="2" type="ORF">GCM10007158_05710</name>
</gene>
<accession>A0ABQ2WC03</accession>
<dbReference type="SMART" id="SM00564">
    <property type="entry name" value="PQQ"/>
    <property type="match status" value="6"/>
</dbReference>
<reference evidence="3" key="1">
    <citation type="journal article" date="2019" name="Int. J. Syst. Evol. Microbiol.">
        <title>The Global Catalogue of Microorganisms (GCM) 10K type strain sequencing project: providing services to taxonomists for standard genome sequencing and annotation.</title>
        <authorList>
            <consortium name="The Broad Institute Genomics Platform"/>
            <consortium name="The Broad Institute Genome Sequencing Center for Infectious Disease"/>
            <person name="Wu L."/>
            <person name="Ma J."/>
        </authorList>
    </citation>
    <scope>NUCLEOTIDE SEQUENCE [LARGE SCALE GENOMIC DNA]</scope>
    <source>
        <strain evidence="3">KCTC 22157</strain>
    </source>
</reference>
<dbReference type="RefSeq" id="WP_193460916.1">
    <property type="nucleotide sequence ID" value="NZ_BMXO01000001.1"/>
</dbReference>
<dbReference type="PANTHER" id="PTHR34512:SF30">
    <property type="entry name" value="OUTER MEMBRANE PROTEIN ASSEMBLY FACTOR BAMB"/>
    <property type="match status" value="1"/>
</dbReference>
<dbReference type="InterPro" id="IPR015943">
    <property type="entry name" value="WD40/YVTN_repeat-like_dom_sf"/>
</dbReference>
<dbReference type="InterPro" id="IPR018391">
    <property type="entry name" value="PQQ_b-propeller_rpt"/>
</dbReference>
<dbReference type="SUPFAM" id="SSF50998">
    <property type="entry name" value="Quinoprotein alcohol dehydrogenase-like"/>
    <property type="match status" value="2"/>
</dbReference>
<dbReference type="InterPro" id="IPR002372">
    <property type="entry name" value="PQQ_rpt_dom"/>
</dbReference>
<dbReference type="EMBL" id="BMXO01000001">
    <property type="protein sequence ID" value="GGW47545.1"/>
    <property type="molecule type" value="Genomic_DNA"/>
</dbReference>
<comment type="caution">
    <text evidence="2">The sequence shown here is derived from an EMBL/GenBank/DDBJ whole genome shotgun (WGS) entry which is preliminary data.</text>
</comment>
<evidence type="ECO:0000313" key="2">
    <source>
        <dbReference type="EMBL" id="GGW47545.1"/>
    </source>
</evidence>
<protein>
    <recommendedName>
        <fullName evidence="1">Pyrrolo-quinoline quinone repeat domain-containing protein</fullName>
    </recommendedName>
</protein>
<evidence type="ECO:0000259" key="1">
    <source>
        <dbReference type="Pfam" id="PF13360"/>
    </source>
</evidence>
<feature type="domain" description="Pyrrolo-quinoline quinone repeat" evidence="1">
    <location>
        <begin position="132"/>
        <end position="280"/>
    </location>
</feature>